<evidence type="ECO:0000256" key="2">
    <source>
        <dbReference type="ARBA" id="ARBA00023002"/>
    </source>
</evidence>
<dbReference type="GO" id="GO:0016491">
    <property type="term" value="F:oxidoreductase activity"/>
    <property type="evidence" value="ECO:0007669"/>
    <property type="project" value="UniProtKB-KW"/>
</dbReference>
<name>X0Y823_9ZZZZ</name>
<accession>X0Y823</accession>
<gene>
    <name evidence="4" type="ORF">S01H1_81542</name>
</gene>
<keyword evidence="2" id="KW-0560">Oxidoreductase</keyword>
<feature type="non-terminal residue" evidence="4">
    <location>
        <position position="1"/>
    </location>
</feature>
<dbReference type="InterPro" id="IPR050097">
    <property type="entry name" value="Ferredoxin-NADP_redctase_2"/>
</dbReference>
<dbReference type="PANTHER" id="PTHR48105">
    <property type="entry name" value="THIOREDOXIN REDUCTASE 1-RELATED-RELATED"/>
    <property type="match status" value="1"/>
</dbReference>
<dbReference type="AlphaFoldDB" id="X0Y823"/>
<evidence type="ECO:0000256" key="1">
    <source>
        <dbReference type="ARBA" id="ARBA00022630"/>
    </source>
</evidence>
<feature type="domain" description="FAD/NAD(P)-binding" evidence="3">
    <location>
        <begin position="3"/>
        <end position="46"/>
    </location>
</feature>
<sequence length="70" mass="7583">KDLLELNPGGYIKTDKRQRTSAPGVYAAGDVQDPWFRQTVVAAGAGAAAAIEAERFLAERAYQDASERDE</sequence>
<dbReference type="InterPro" id="IPR023753">
    <property type="entry name" value="FAD/NAD-binding_dom"/>
</dbReference>
<dbReference type="Gene3D" id="3.50.50.60">
    <property type="entry name" value="FAD/NAD(P)-binding domain"/>
    <property type="match status" value="1"/>
</dbReference>
<comment type="caution">
    <text evidence="4">The sequence shown here is derived from an EMBL/GenBank/DDBJ whole genome shotgun (WGS) entry which is preliminary data.</text>
</comment>
<dbReference type="InterPro" id="IPR036188">
    <property type="entry name" value="FAD/NAD-bd_sf"/>
</dbReference>
<organism evidence="4">
    <name type="scientific">marine sediment metagenome</name>
    <dbReference type="NCBI Taxonomy" id="412755"/>
    <lineage>
        <taxon>unclassified sequences</taxon>
        <taxon>metagenomes</taxon>
        <taxon>ecological metagenomes</taxon>
    </lineage>
</organism>
<proteinExistence type="predicted"/>
<evidence type="ECO:0000313" key="4">
    <source>
        <dbReference type="EMBL" id="GAG43442.1"/>
    </source>
</evidence>
<dbReference type="SUPFAM" id="SSF51905">
    <property type="entry name" value="FAD/NAD(P)-binding domain"/>
    <property type="match status" value="1"/>
</dbReference>
<dbReference type="EMBL" id="BARS01055186">
    <property type="protein sequence ID" value="GAG43442.1"/>
    <property type="molecule type" value="Genomic_DNA"/>
</dbReference>
<evidence type="ECO:0000259" key="3">
    <source>
        <dbReference type="Pfam" id="PF07992"/>
    </source>
</evidence>
<reference evidence="4" key="1">
    <citation type="journal article" date="2014" name="Front. Microbiol.">
        <title>High frequency of phylogenetically diverse reductive dehalogenase-homologous genes in deep subseafloor sedimentary metagenomes.</title>
        <authorList>
            <person name="Kawai M."/>
            <person name="Futagami T."/>
            <person name="Toyoda A."/>
            <person name="Takaki Y."/>
            <person name="Nishi S."/>
            <person name="Hori S."/>
            <person name="Arai W."/>
            <person name="Tsubouchi T."/>
            <person name="Morono Y."/>
            <person name="Uchiyama I."/>
            <person name="Ito T."/>
            <person name="Fujiyama A."/>
            <person name="Inagaki F."/>
            <person name="Takami H."/>
        </authorList>
    </citation>
    <scope>NUCLEOTIDE SEQUENCE</scope>
    <source>
        <strain evidence="4">Expedition CK06-06</strain>
    </source>
</reference>
<dbReference type="Pfam" id="PF07992">
    <property type="entry name" value="Pyr_redox_2"/>
    <property type="match status" value="1"/>
</dbReference>
<protein>
    <recommendedName>
        <fullName evidence="3">FAD/NAD(P)-binding domain-containing protein</fullName>
    </recommendedName>
</protein>
<keyword evidence="1" id="KW-0285">Flavoprotein</keyword>